<keyword evidence="2 3" id="KW-0732">Signal</keyword>
<dbReference type="Pfam" id="PF01522">
    <property type="entry name" value="Polysacc_deac_1"/>
    <property type="match status" value="1"/>
</dbReference>
<dbReference type="Proteomes" id="UP000480425">
    <property type="component" value="Unassembled WGS sequence"/>
</dbReference>
<name>A0A6G1TWU6_9BACT</name>
<sequence length="315" mass="36332">MRSIGYIIFSLLSMVPSSIHAQSISIAKYADNRQAAISFTFDDGLKEQYSILFPKMKELGIKGTFCLIGSRMNQQPKTPEKQTFTWEQAKEMALNGQEMTSHGYDHKNVSKLTQDELRYEVQHNDTLIYQHTGIFPRTYFYPGNRKSDGAVAYCSKDRVGTRTYQVSLGSKRTQEWFEKYLQGVIDKGEWAVTMTHGIRMGYDSFGDETRLWKMFDYALNQARNGKLWIATFHDVAAYQQERDNTTLKIKAKKNQVMVTPKMKLNKNIFQVPLTLILDFQPIKATQAGKNLPIKYKDEKYLIQIEPSKGKVIISR</sequence>
<evidence type="ECO:0000313" key="5">
    <source>
        <dbReference type="EMBL" id="MQN79389.1"/>
    </source>
</evidence>
<dbReference type="SUPFAM" id="SSF88713">
    <property type="entry name" value="Glycoside hydrolase/deacetylase"/>
    <property type="match status" value="1"/>
</dbReference>
<evidence type="ECO:0000256" key="2">
    <source>
        <dbReference type="ARBA" id="ARBA00022729"/>
    </source>
</evidence>
<feature type="chain" id="PRO_5026298101" evidence="3">
    <location>
        <begin position="22"/>
        <end position="315"/>
    </location>
</feature>
<dbReference type="EMBL" id="VZCB01000001">
    <property type="protein sequence ID" value="MQN79389.1"/>
    <property type="molecule type" value="Genomic_DNA"/>
</dbReference>
<dbReference type="PANTHER" id="PTHR34216:SF3">
    <property type="entry name" value="POLY-BETA-1,6-N-ACETYL-D-GLUCOSAMINE N-DEACETYLASE"/>
    <property type="match status" value="1"/>
</dbReference>
<feature type="domain" description="NodB homology" evidence="4">
    <location>
        <begin position="35"/>
        <end position="230"/>
    </location>
</feature>
<dbReference type="InterPro" id="IPR011330">
    <property type="entry name" value="Glyco_hydro/deAcase_b/a-brl"/>
</dbReference>
<dbReference type="RefSeq" id="WP_153121719.1">
    <property type="nucleotide sequence ID" value="NZ_CP152352.1"/>
</dbReference>
<evidence type="ECO:0000259" key="4">
    <source>
        <dbReference type="PROSITE" id="PS51677"/>
    </source>
</evidence>
<evidence type="ECO:0000256" key="3">
    <source>
        <dbReference type="SAM" id="SignalP"/>
    </source>
</evidence>
<gene>
    <name evidence="5" type="ORF">F7D73_00085</name>
</gene>
<accession>A0A6G1TWU6</accession>
<proteinExistence type="predicted"/>
<comment type="subcellular location">
    <subcellularLocation>
        <location evidence="1">Secreted</location>
    </subcellularLocation>
</comment>
<organism evidence="5 6">
    <name type="scientific">Segatella copri</name>
    <dbReference type="NCBI Taxonomy" id="165179"/>
    <lineage>
        <taxon>Bacteria</taxon>
        <taxon>Pseudomonadati</taxon>
        <taxon>Bacteroidota</taxon>
        <taxon>Bacteroidia</taxon>
        <taxon>Bacteroidales</taxon>
        <taxon>Prevotellaceae</taxon>
        <taxon>Segatella</taxon>
    </lineage>
</organism>
<dbReference type="AlphaFoldDB" id="A0A6G1TWU6"/>
<protein>
    <submittedName>
        <fullName evidence="5">Polysaccharide deacetylase family protein</fullName>
    </submittedName>
</protein>
<dbReference type="GO" id="GO:0005576">
    <property type="term" value="C:extracellular region"/>
    <property type="evidence" value="ECO:0007669"/>
    <property type="project" value="UniProtKB-SubCell"/>
</dbReference>
<dbReference type="InterPro" id="IPR051398">
    <property type="entry name" value="Polysacch_Deacetylase"/>
</dbReference>
<comment type="caution">
    <text evidence="5">The sequence shown here is derived from an EMBL/GenBank/DDBJ whole genome shotgun (WGS) entry which is preliminary data.</text>
</comment>
<dbReference type="PANTHER" id="PTHR34216">
    <property type="match status" value="1"/>
</dbReference>
<dbReference type="CDD" id="cd10918">
    <property type="entry name" value="CE4_NodB_like_5s_6s"/>
    <property type="match status" value="1"/>
</dbReference>
<dbReference type="PROSITE" id="PS51677">
    <property type="entry name" value="NODB"/>
    <property type="match status" value="1"/>
</dbReference>
<dbReference type="InterPro" id="IPR002509">
    <property type="entry name" value="NODB_dom"/>
</dbReference>
<reference evidence="5 6" key="1">
    <citation type="submission" date="2019-09" db="EMBL/GenBank/DDBJ databases">
        <title>Distinct polysaccharide growth profiles of human intestinal Prevotella copri isolates.</title>
        <authorList>
            <person name="Fehlner-Peach H."/>
            <person name="Magnabosco C."/>
            <person name="Raghavan V."/>
            <person name="Scher J.U."/>
            <person name="Tett A."/>
            <person name="Cox L.M."/>
            <person name="Gottsegen C."/>
            <person name="Watters A."/>
            <person name="Wiltshire- Gordon J.D."/>
            <person name="Segata N."/>
            <person name="Bonneau R."/>
            <person name="Littman D.R."/>
        </authorList>
    </citation>
    <scope>NUCLEOTIDE SEQUENCE [LARGE SCALE GENOMIC DNA]</scope>
    <source>
        <strain evidence="6">iA622</strain>
    </source>
</reference>
<evidence type="ECO:0000256" key="1">
    <source>
        <dbReference type="ARBA" id="ARBA00004613"/>
    </source>
</evidence>
<dbReference type="Gene3D" id="3.20.20.370">
    <property type="entry name" value="Glycoside hydrolase/deacetylase"/>
    <property type="match status" value="1"/>
</dbReference>
<evidence type="ECO:0000313" key="6">
    <source>
        <dbReference type="Proteomes" id="UP000480425"/>
    </source>
</evidence>
<dbReference type="GO" id="GO:0016810">
    <property type="term" value="F:hydrolase activity, acting on carbon-nitrogen (but not peptide) bonds"/>
    <property type="evidence" value="ECO:0007669"/>
    <property type="project" value="InterPro"/>
</dbReference>
<dbReference type="GO" id="GO:0005975">
    <property type="term" value="P:carbohydrate metabolic process"/>
    <property type="evidence" value="ECO:0007669"/>
    <property type="project" value="InterPro"/>
</dbReference>
<feature type="signal peptide" evidence="3">
    <location>
        <begin position="1"/>
        <end position="21"/>
    </location>
</feature>
<dbReference type="OrthoDB" id="9778320at2"/>